<proteinExistence type="predicted"/>
<reference evidence="1 2" key="1">
    <citation type="submission" date="2013-04" db="EMBL/GenBank/DDBJ databases">
        <title>The Genome Sequence of Bartonella bacilliformis Ver097.</title>
        <authorList>
            <consortium name="The Broad Institute Genomics Platform"/>
            <consortium name="The Broad Institute Genome Sequencing Center for Infectious Disease"/>
            <person name="Feldgarden M."/>
            <person name="Kirby J."/>
            <person name="Birtles R."/>
            <person name="Dasch G."/>
            <person name="Hendrix L."/>
            <person name="Koehler J."/>
            <person name="Walker B."/>
            <person name="Young S.K."/>
            <person name="Zeng Q."/>
            <person name="Gargeya S."/>
            <person name="Fitzgerald M."/>
            <person name="Haas B."/>
            <person name="Abouelleil A."/>
            <person name="Allen A.W."/>
            <person name="Alvarado L."/>
            <person name="Arachchi H.M."/>
            <person name="Berlin A.M."/>
            <person name="Chapman S.B."/>
            <person name="Gainer-Dewar J."/>
            <person name="Goldberg J."/>
            <person name="Griggs A."/>
            <person name="Gujja S."/>
            <person name="Hansen M."/>
            <person name="Howarth C."/>
            <person name="Imamovic A."/>
            <person name="Ireland A."/>
            <person name="Larimer J."/>
            <person name="McCowan C."/>
            <person name="Murphy C."/>
            <person name="Pearson M."/>
            <person name="Poon T.W."/>
            <person name="Priest M."/>
            <person name="Roberts A."/>
            <person name="Saif S."/>
            <person name="Shea T."/>
            <person name="Sisk P."/>
            <person name="Sykes S."/>
            <person name="Wortman J."/>
            <person name="Nusbaum C."/>
            <person name="Birren B."/>
        </authorList>
    </citation>
    <scope>NUCLEOTIDE SEQUENCE [LARGE SCALE GENOMIC DNA]</scope>
    <source>
        <strain evidence="1 2">Ver097</strain>
    </source>
</reference>
<evidence type="ECO:0000313" key="1">
    <source>
        <dbReference type="EMBL" id="KEG20084.1"/>
    </source>
</evidence>
<protein>
    <submittedName>
        <fullName evidence="1">Uncharacterized protein</fullName>
    </submittedName>
</protein>
<dbReference type="AlphaFoldDB" id="A0A072RF19"/>
<dbReference type="Proteomes" id="UP000031740">
    <property type="component" value="Unassembled WGS sequence"/>
</dbReference>
<organism evidence="1 2">
    <name type="scientific">Bartonella bacilliformis Ver097</name>
    <dbReference type="NCBI Taxonomy" id="1293911"/>
    <lineage>
        <taxon>Bacteria</taxon>
        <taxon>Pseudomonadati</taxon>
        <taxon>Pseudomonadota</taxon>
        <taxon>Alphaproteobacteria</taxon>
        <taxon>Hyphomicrobiales</taxon>
        <taxon>Bartonellaceae</taxon>
        <taxon>Bartonella</taxon>
    </lineage>
</organism>
<comment type="caution">
    <text evidence="1">The sequence shown here is derived from an EMBL/GenBank/DDBJ whole genome shotgun (WGS) entry which is preliminary data.</text>
</comment>
<gene>
    <name evidence="1" type="ORF">H710_00684</name>
</gene>
<dbReference type="PATRIC" id="fig|1293911.3.peg.718"/>
<sequence>MTNLIGKLSKRSNVIHCKLHNSITKVVNSFLSLASYHLPTGIPIAIGKVGATVSVEQAKKIS</sequence>
<dbReference type="EMBL" id="ASIV01000004">
    <property type="protein sequence ID" value="KEG20084.1"/>
    <property type="molecule type" value="Genomic_DNA"/>
</dbReference>
<name>A0A072RF19_BARBA</name>
<accession>A0A072RF19</accession>
<dbReference type="HOGENOM" id="CLU_2894884_0_0_5"/>
<evidence type="ECO:0000313" key="2">
    <source>
        <dbReference type="Proteomes" id="UP000031740"/>
    </source>
</evidence>